<reference evidence="9 10" key="1">
    <citation type="submission" date="2023-11" db="EMBL/GenBank/DDBJ databases">
        <title>A Novel Polar Bacteriovorax (B. antarcticus) Isolated from the Biocrust in Antarctica.</title>
        <authorList>
            <person name="Mun W."/>
            <person name="Choi S.Y."/>
            <person name="Mitchell R.J."/>
        </authorList>
    </citation>
    <scope>NUCLEOTIDE SEQUENCE [LARGE SCALE GENOMIC DNA]</scope>
    <source>
        <strain evidence="9 10">PP10</strain>
    </source>
</reference>
<keyword evidence="3 8" id="KW-0732">Signal</keyword>
<dbReference type="SUPFAM" id="SSF55166">
    <property type="entry name" value="Hedgehog/DD-peptidase"/>
    <property type="match status" value="1"/>
</dbReference>
<evidence type="ECO:0000256" key="5">
    <source>
        <dbReference type="ARBA" id="ARBA00022801"/>
    </source>
</evidence>
<dbReference type="InterPro" id="IPR009045">
    <property type="entry name" value="Zn_M74/Hedgehog-like"/>
</dbReference>
<evidence type="ECO:0000256" key="2">
    <source>
        <dbReference type="ARBA" id="ARBA00022723"/>
    </source>
</evidence>
<keyword evidence="5" id="KW-0378">Hydrolase</keyword>
<dbReference type="Pfam" id="PF03411">
    <property type="entry name" value="Peptidase_M74"/>
    <property type="match status" value="1"/>
</dbReference>
<protein>
    <submittedName>
        <fullName evidence="9">Penicillin-insensitive murein endopeptidase</fullName>
    </submittedName>
</protein>
<comment type="caution">
    <text evidence="9">The sequence shown here is derived from an EMBL/GenBank/DDBJ whole genome shotgun (WGS) entry which is preliminary data.</text>
</comment>
<keyword evidence="4" id="KW-0574">Periplasm</keyword>
<evidence type="ECO:0000256" key="4">
    <source>
        <dbReference type="ARBA" id="ARBA00022764"/>
    </source>
</evidence>
<keyword evidence="1" id="KW-0645">Protease</keyword>
<accession>A0ABU5VYQ1</accession>
<proteinExistence type="predicted"/>
<organism evidence="9 10">
    <name type="scientific">Bacteriovorax antarcticus</name>
    <dbReference type="NCBI Taxonomy" id="3088717"/>
    <lineage>
        <taxon>Bacteria</taxon>
        <taxon>Pseudomonadati</taxon>
        <taxon>Bdellovibrionota</taxon>
        <taxon>Bacteriovoracia</taxon>
        <taxon>Bacteriovoracales</taxon>
        <taxon>Bacteriovoracaceae</taxon>
        <taxon>Bacteriovorax</taxon>
    </lineage>
</organism>
<name>A0ABU5VYQ1_9BACT</name>
<dbReference type="Gene3D" id="3.30.1380.10">
    <property type="match status" value="1"/>
</dbReference>
<sequence>MKKSALILAFIFIQTTAIQASEAIGYYSAGSIKDAESIQDRGTPIRKLFLQRGRFFGTQEMQDIISDAADFVRQEFPESEMLQVGDIANKNGGALKEHGSHQNGLDADIVYLTRNGNLQSQTAVYWQEEFVKGGVVTANFNTERNLALFKHLIMNTPTERIFVDAAIKNHFCSYAKKNNLLNDSETKETLRRLRVEKLHTNHFHMRIKCPTTDLKCKAQAAVPVGTGC</sequence>
<feature type="chain" id="PRO_5046080038" evidence="8">
    <location>
        <begin position="21"/>
        <end position="228"/>
    </location>
</feature>
<keyword evidence="6" id="KW-0862">Zinc</keyword>
<evidence type="ECO:0000256" key="7">
    <source>
        <dbReference type="ARBA" id="ARBA00023049"/>
    </source>
</evidence>
<dbReference type="EMBL" id="JAYGJQ010000002">
    <property type="protein sequence ID" value="MEA9357488.1"/>
    <property type="molecule type" value="Genomic_DNA"/>
</dbReference>
<keyword evidence="2" id="KW-0479">Metal-binding</keyword>
<evidence type="ECO:0000256" key="8">
    <source>
        <dbReference type="SAM" id="SignalP"/>
    </source>
</evidence>
<evidence type="ECO:0000256" key="1">
    <source>
        <dbReference type="ARBA" id="ARBA00022670"/>
    </source>
</evidence>
<evidence type="ECO:0000313" key="10">
    <source>
        <dbReference type="Proteomes" id="UP001302274"/>
    </source>
</evidence>
<keyword evidence="10" id="KW-1185">Reference proteome</keyword>
<gene>
    <name evidence="9" type="ORF">SHI21_14770</name>
</gene>
<feature type="signal peptide" evidence="8">
    <location>
        <begin position="1"/>
        <end position="20"/>
    </location>
</feature>
<keyword evidence="7" id="KW-0482">Metalloprotease</keyword>
<dbReference type="Proteomes" id="UP001302274">
    <property type="component" value="Unassembled WGS sequence"/>
</dbReference>
<evidence type="ECO:0000256" key="6">
    <source>
        <dbReference type="ARBA" id="ARBA00022833"/>
    </source>
</evidence>
<dbReference type="InterPro" id="IPR005073">
    <property type="entry name" value="Peptidase_M74"/>
</dbReference>
<dbReference type="RefSeq" id="WP_323577510.1">
    <property type="nucleotide sequence ID" value="NZ_JAYGJQ010000002.1"/>
</dbReference>
<evidence type="ECO:0000313" key="9">
    <source>
        <dbReference type="EMBL" id="MEA9357488.1"/>
    </source>
</evidence>
<evidence type="ECO:0000256" key="3">
    <source>
        <dbReference type="ARBA" id="ARBA00022729"/>
    </source>
</evidence>